<feature type="compositionally biased region" description="Basic and acidic residues" evidence="1">
    <location>
        <begin position="448"/>
        <end position="469"/>
    </location>
</feature>
<comment type="caution">
    <text evidence="2">The sequence shown here is derived from an EMBL/GenBank/DDBJ whole genome shotgun (WGS) entry which is preliminary data.</text>
</comment>
<gene>
    <name evidence="2" type="ORF">FOZ76_14520</name>
</gene>
<name>A0A556AJL2_9BURK</name>
<dbReference type="OrthoDB" id="622132at2"/>
<sequence length="497" mass="55185">MQALSSPYEGGSATGHRSRNWNPSAAGPNSAATSSLTTIRRRARDAVRNDPWAKAAVERWVSNAIGTGIQPYPRHPDPSMRRLLKELWADWSPEADADDRLDVYGLQSLAARAMFIDGEALSRLRQRRVEDGLVVPLQVQAIEGDHLPVEVTMPLAGRNELVNGVEFDSIGRRVAYHLWNRHPGDNATGALRELRRVPATEVVHAFSMLRPGQVRGVSELATVLLRLRTLDSFDDAVAFRQEVSNLFAGFLVAKGSDMSQPDDPVNPMTGVDEVYGDDGAPLVGLEPGTMQAVPEGWDVKFATPPGAPDAYGEFMRQQLMAAFASVGIPYELGSGDLRGVNDRTLRVIVNEFHRTIERFQWGFFIHQWCRPLWNAWVDMLALSGVIPMDSYIRDRRLFRRVLWVPQGWQYFNPVQDVKANTDAVRAGFISRQQIVLAQGVDPEEVAEQIREDNDQADRDGLTLDSDSRHARNKGAEPAAPSERDDDPSDPAAVPSPR</sequence>
<dbReference type="InterPro" id="IPR006429">
    <property type="entry name" value="Phage_lambda_portal"/>
</dbReference>
<dbReference type="Proteomes" id="UP000318405">
    <property type="component" value="Unassembled WGS sequence"/>
</dbReference>
<proteinExistence type="predicted"/>
<dbReference type="EMBL" id="VLTJ01000029">
    <property type="protein sequence ID" value="TSH93098.1"/>
    <property type="molecule type" value="Genomic_DNA"/>
</dbReference>
<dbReference type="NCBIfam" id="TIGR01539">
    <property type="entry name" value="portal_lambda"/>
    <property type="match status" value="1"/>
</dbReference>
<accession>A0A556AJL2</accession>
<feature type="region of interest" description="Disordered" evidence="1">
    <location>
        <begin position="448"/>
        <end position="497"/>
    </location>
</feature>
<evidence type="ECO:0000256" key="1">
    <source>
        <dbReference type="SAM" id="MobiDB-lite"/>
    </source>
</evidence>
<dbReference type="AlphaFoldDB" id="A0A556AJL2"/>
<evidence type="ECO:0000313" key="3">
    <source>
        <dbReference type="Proteomes" id="UP000318405"/>
    </source>
</evidence>
<dbReference type="GO" id="GO:0005198">
    <property type="term" value="F:structural molecule activity"/>
    <property type="evidence" value="ECO:0007669"/>
    <property type="project" value="InterPro"/>
</dbReference>
<dbReference type="Pfam" id="PF05136">
    <property type="entry name" value="Phage_portal_2"/>
    <property type="match status" value="1"/>
</dbReference>
<reference evidence="2 3" key="1">
    <citation type="submission" date="2019-07" db="EMBL/GenBank/DDBJ databases">
        <title>Qingshengfaniella alkalisoli gen. nov., sp. nov., isolated from saline soil.</title>
        <authorList>
            <person name="Xu L."/>
            <person name="Huang X.-X."/>
            <person name="Sun J.-Q."/>
        </authorList>
    </citation>
    <scope>NUCLEOTIDE SEQUENCE [LARGE SCALE GENOMIC DNA]</scope>
    <source>
        <strain evidence="2 3">DSM 27279</strain>
    </source>
</reference>
<feature type="region of interest" description="Disordered" evidence="1">
    <location>
        <begin position="1"/>
        <end position="38"/>
    </location>
</feature>
<keyword evidence="3" id="KW-1185">Reference proteome</keyword>
<organism evidence="2 3">
    <name type="scientific">Verticiella sediminum</name>
    <dbReference type="NCBI Taxonomy" id="1247510"/>
    <lineage>
        <taxon>Bacteria</taxon>
        <taxon>Pseudomonadati</taxon>
        <taxon>Pseudomonadota</taxon>
        <taxon>Betaproteobacteria</taxon>
        <taxon>Burkholderiales</taxon>
        <taxon>Alcaligenaceae</taxon>
        <taxon>Verticiella</taxon>
    </lineage>
</organism>
<dbReference type="GO" id="GO:0019068">
    <property type="term" value="P:virion assembly"/>
    <property type="evidence" value="ECO:0007669"/>
    <property type="project" value="InterPro"/>
</dbReference>
<evidence type="ECO:0000313" key="2">
    <source>
        <dbReference type="EMBL" id="TSH93098.1"/>
    </source>
</evidence>
<protein>
    <submittedName>
        <fullName evidence="2">Phage portal protein</fullName>
    </submittedName>
</protein>